<evidence type="ECO:0000256" key="4">
    <source>
        <dbReference type="ARBA" id="ARBA00022692"/>
    </source>
</evidence>
<sequence length="788" mass="91035">MDRQAHFFPERMAYVEIIAPVQSSYNIIKKIAERGTMQVLDSNESNTQSPRRHLDTYVMCEDATRCLNFIELNLKKYQKLPPPPQESEISMMINELNLAQIAERLHQVDHELKEKLQVYTDLQKQKRENLYKLRCLQYFSPLVNQQQTINNENVGPDVDSLELSMINENSNILLSVSGLCPTTKVQKLSRTVYRVSRRNAIFHIGETSDDMIPYAIFVSSPSLQQKVQKICESYCPYIYNFQSDNQNLYQQTQEIQNNISQTDDILKQTAVSNLQFLDELSHSYWHWRIFIAREKQIWQVVDYGDFQLVDGSVVYQAWTPRRFTNDLIPDLQNAAVESGTPVPIQVDITSPEEHPGIVVPTFIEKNDFTRSFQILNNAYGIPNYDELNGGAFYCMYPFLFGVMFGDIGHSIFYILAAIALLILDPIRKKKRWNLGDIGGSVFGFKWLLFFCAICAFYCGFIYNECFGLPFSTFDSNWELDVNRSTPTLQKWKQKSDNKIYPFGIDYTWYFKDNELIFMNSYKMKLAVVLGMSQMIFGMFLQLVNHIFRKNYLDILIWWLPQMLYLIPFFGYIVILIIVKWCTKFEGNSFYPSEQQKDGVNLIQTIIAIIINAGSKDPTLHLYKGQWGVQTVILILFICSIILLLILRPIFTCIRHKGDPDFKTGNFVESFVMNLIEVIEFCLGALSHTASYLRLWALSLAHSQLSHVVYDELFILTVNTHNAFLVFIGWAAFAAMTAAILLAMEAFSALLHAIRLMWVEFSSKFYAGMGVGFKPVSFKKLLKKIGVTY</sequence>
<feature type="transmembrane region" description="Helical" evidence="9">
    <location>
        <begin position="525"/>
        <end position="543"/>
    </location>
</feature>
<feature type="transmembrane region" description="Helical" evidence="9">
    <location>
        <begin position="398"/>
        <end position="423"/>
    </location>
</feature>
<keyword evidence="8 9" id="KW-0472">Membrane</keyword>
<accession>A0ABR2GMK1</accession>
<comment type="subcellular location">
    <subcellularLocation>
        <location evidence="1">Membrane</location>
        <topology evidence="1">Multi-pass membrane protein</topology>
    </subcellularLocation>
</comment>
<evidence type="ECO:0000256" key="6">
    <source>
        <dbReference type="ARBA" id="ARBA00022989"/>
    </source>
</evidence>
<evidence type="ECO:0000256" key="8">
    <source>
        <dbReference type="ARBA" id="ARBA00023136"/>
    </source>
</evidence>
<comment type="function">
    <text evidence="9">Essential component of the vacuolar proton pump (V-ATPase), a multimeric enzyme that catalyzes the translocation of protons across the membranes. Required for assembly and activity of the V-ATPase.</text>
</comment>
<keyword evidence="5 9" id="KW-0375">Hydrogen ion transport</keyword>
<keyword evidence="3 9" id="KW-0813">Transport</keyword>
<keyword evidence="12" id="KW-1185">Reference proteome</keyword>
<keyword evidence="7 9" id="KW-0406">Ion transport</keyword>
<evidence type="ECO:0000313" key="10">
    <source>
        <dbReference type="EMBL" id="KAK8835147.1"/>
    </source>
</evidence>
<organism evidence="10 12">
    <name type="scientific">Tritrichomonas musculus</name>
    <dbReference type="NCBI Taxonomy" id="1915356"/>
    <lineage>
        <taxon>Eukaryota</taxon>
        <taxon>Metamonada</taxon>
        <taxon>Parabasalia</taxon>
        <taxon>Tritrichomonadida</taxon>
        <taxon>Tritrichomonadidae</taxon>
        <taxon>Tritrichomonas</taxon>
    </lineage>
</organism>
<dbReference type="PIRSF" id="PIRSF001293">
    <property type="entry name" value="ATP6V0A1"/>
    <property type="match status" value="1"/>
</dbReference>
<dbReference type="EMBL" id="JAPFFF010000227">
    <property type="protein sequence ID" value="KAK8835147.1"/>
    <property type="molecule type" value="Genomic_DNA"/>
</dbReference>
<dbReference type="InterPro" id="IPR002490">
    <property type="entry name" value="V-ATPase_116kDa_su"/>
</dbReference>
<evidence type="ECO:0000256" key="9">
    <source>
        <dbReference type="RuleBase" id="RU361189"/>
    </source>
</evidence>
<evidence type="ECO:0000256" key="5">
    <source>
        <dbReference type="ARBA" id="ARBA00022781"/>
    </source>
</evidence>
<dbReference type="Proteomes" id="UP001470230">
    <property type="component" value="Unassembled WGS sequence"/>
</dbReference>
<evidence type="ECO:0000256" key="3">
    <source>
        <dbReference type="ARBA" id="ARBA00022448"/>
    </source>
</evidence>
<protein>
    <recommendedName>
        <fullName evidence="9">V-type proton ATPase subunit a</fullName>
    </recommendedName>
</protein>
<evidence type="ECO:0000256" key="1">
    <source>
        <dbReference type="ARBA" id="ARBA00004141"/>
    </source>
</evidence>
<comment type="caution">
    <text evidence="10">The sequence shown here is derived from an EMBL/GenBank/DDBJ whole genome shotgun (WGS) entry which is preliminary data.</text>
</comment>
<name>A0ABR2GMK1_9EUKA</name>
<dbReference type="PANTHER" id="PTHR11629">
    <property type="entry name" value="VACUOLAR PROTON ATPASES"/>
    <property type="match status" value="1"/>
</dbReference>
<evidence type="ECO:0000313" key="12">
    <source>
        <dbReference type="Proteomes" id="UP001470230"/>
    </source>
</evidence>
<feature type="transmembrane region" description="Helical" evidence="9">
    <location>
        <begin position="444"/>
        <end position="462"/>
    </location>
</feature>
<evidence type="ECO:0000313" key="11">
    <source>
        <dbReference type="EMBL" id="KAK8838279.1"/>
    </source>
</evidence>
<feature type="transmembrane region" description="Helical" evidence="9">
    <location>
        <begin position="626"/>
        <end position="650"/>
    </location>
</feature>
<evidence type="ECO:0000256" key="7">
    <source>
        <dbReference type="ARBA" id="ARBA00023065"/>
    </source>
</evidence>
<dbReference type="Pfam" id="PF01496">
    <property type="entry name" value="V_ATPase_I"/>
    <property type="match status" value="2"/>
</dbReference>
<feature type="transmembrane region" description="Helical" evidence="9">
    <location>
        <begin position="555"/>
        <end position="578"/>
    </location>
</feature>
<dbReference type="PANTHER" id="PTHR11629:SF63">
    <property type="entry name" value="V-TYPE PROTON ATPASE SUBUNIT A"/>
    <property type="match status" value="1"/>
</dbReference>
<dbReference type="InterPro" id="IPR026028">
    <property type="entry name" value="V-type_ATPase_116kDa_su_euka"/>
</dbReference>
<proteinExistence type="inferred from homology"/>
<evidence type="ECO:0000256" key="2">
    <source>
        <dbReference type="ARBA" id="ARBA00009904"/>
    </source>
</evidence>
<gene>
    <name evidence="10" type="ORF">M9Y10_018045</name>
    <name evidence="11" type="ORF">M9Y10_035701</name>
</gene>
<comment type="similarity">
    <text evidence="2 9">Belongs to the V-ATPase 116 kDa subunit family.</text>
</comment>
<keyword evidence="6 9" id="KW-1133">Transmembrane helix</keyword>
<reference evidence="10 12" key="1">
    <citation type="submission" date="2024-04" db="EMBL/GenBank/DDBJ databases">
        <title>Tritrichomonas musculus Genome.</title>
        <authorList>
            <person name="Alves-Ferreira E."/>
            <person name="Grigg M."/>
            <person name="Lorenzi H."/>
            <person name="Galac M."/>
        </authorList>
    </citation>
    <scope>NUCLEOTIDE SEQUENCE [LARGE SCALE GENOMIC DNA]</scope>
    <source>
        <strain evidence="10 12">EAF2021</strain>
    </source>
</reference>
<dbReference type="EMBL" id="JAPFFF010000056">
    <property type="protein sequence ID" value="KAK8838279.1"/>
    <property type="molecule type" value="Genomic_DNA"/>
</dbReference>
<keyword evidence="4 9" id="KW-0812">Transmembrane</keyword>